<evidence type="ECO:0000313" key="2">
    <source>
        <dbReference type="EMBL" id="GFO27658.1"/>
    </source>
</evidence>
<feature type="transmembrane region" description="Helical" evidence="1">
    <location>
        <begin position="45"/>
        <end position="67"/>
    </location>
</feature>
<dbReference type="PROSITE" id="PS50216">
    <property type="entry name" value="DHHC"/>
    <property type="match status" value="1"/>
</dbReference>
<dbReference type="InterPro" id="IPR039859">
    <property type="entry name" value="PFA4/ZDH16/20/ERF2-like"/>
</dbReference>
<reference evidence="2 3" key="1">
    <citation type="journal article" date="2021" name="Elife">
        <title>Chloroplast acquisition without the gene transfer in kleptoplastic sea slugs, Plakobranchus ocellatus.</title>
        <authorList>
            <person name="Maeda T."/>
            <person name="Takahashi S."/>
            <person name="Yoshida T."/>
            <person name="Shimamura S."/>
            <person name="Takaki Y."/>
            <person name="Nagai Y."/>
            <person name="Toyoda A."/>
            <person name="Suzuki Y."/>
            <person name="Arimoto A."/>
            <person name="Ishii H."/>
            <person name="Satoh N."/>
            <person name="Nishiyama T."/>
            <person name="Hasebe M."/>
            <person name="Maruyama T."/>
            <person name="Minagawa J."/>
            <person name="Obokata J."/>
            <person name="Shigenobu S."/>
        </authorList>
    </citation>
    <scope>NUCLEOTIDE SEQUENCE [LARGE SCALE GENOMIC DNA]</scope>
</reference>
<sequence length="224" mass="25713">MINMQNMMELLPPPPSKDDPNLYMNTLKIPIFGRIQFNRDREGQLLASCVLAYWCYGTFSTLFVILIPAYNDDTVSWPVYYGFILVSFLCLMSFLRSSLTNPGRIPVYSETGADSSNWNKCRSCSRMRPPRAHHCRRCGGYLHQTWHMVNVPFVYPVCQHDVHDDGTILAATRQHSHDDACRNATTPTESYAVMAWLYFGCFLLVDEGHFSLWVLCILSETVYS</sequence>
<dbReference type="EMBL" id="BLXT01005946">
    <property type="protein sequence ID" value="GFO27658.1"/>
    <property type="molecule type" value="Genomic_DNA"/>
</dbReference>
<dbReference type="Proteomes" id="UP000735302">
    <property type="component" value="Unassembled WGS sequence"/>
</dbReference>
<dbReference type="AlphaFoldDB" id="A0AAV4C9J2"/>
<protein>
    <submittedName>
        <fullName evidence="2">Palmitoyltransferase</fullName>
    </submittedName>
</protein>
<keyword evidence="3" id="KW-1185">Reference proteome</keyword>
<organism evidence="2 3">
    <name type="scientific">Plakobranchus ocellatus</name>
    <dbReference type="NCBI Taxonomy" id="259542"/>
    <lineage>
        <taxon>Eukaryota</taxon>
        <taxon>Metazoa</taxon>
        <taxon>Spiralia</taxon>
        <taxon>Lophotrochozoa</taxon>
        <taxon>Mollusca</taxon>
        <taxon>Gastropoda</taxon>
        <taxon>Heterobranchia</taxon>
        <taxon>Euthyneura</taxon>
        <taxon>Panpulmonata</taxon>
        <taxon>Sacoglossa</taxon>
        <taxon>Placobranchoidea</taxon>
        <taxon>Plakobranchidae</taxon>
        <taxon>Plakobranchus</taxon>
    </lineage>
</organism>
<accession>A0AAV4C9J2</accession>
<keyword evidence="1" id="KW-0472">Membrane</keyword>
<dbReference type="GO" id="GO:0016409">
    <property type="term" value="F:palmitoyltransferase activity"/>
    <property type="evidence" value="ECO:0007669"/>
    <property type="project" value="InterPro"/>
</dbReference>
<keyword evidence="1" id="KW-0812">Transmembrane</keyword>
<proteinExistence type="predicted"/>
<keyword evidence="1" id="KW-1133">Transmembrane helix</keyword>
<feature type="transmembrane region" description="Helical" evidence="1">
    <location>
        <begin position="79"/>
        <end position="95"/>
    </location>
</feature>
<gene>
    <name evidence="2" type="ORF">PoB_005416300</name>
</gene>
<evidence type="ECO:0000313" key="3">
    <source>
        <dbReference type="Proteomes" id="UP000735302"/>
    </source>
</evidence>
<comment type="caution">
    <text evidence="2">The sequence shown here is derived from an EMBL/GenBank/DDBJ whole genome shotgun (WGS) entry which is preliminary data.</text>
</comment>
<dbReference type="PANTHER" id="PTHR12246">
    <property type="entry name" value="PALMITOYLTRANSFERASE ZDHHC16"/>
    <property type="match status" value="1"/>
</dbReference>
<name>A0AAV4C9J2_9GAST</name>
<evidence type="ECO:0000256" key="1">
    <source>
        <dbReference type="SAM" id="Phobius"/>
    </source>
</evidence>